<feature type="domain" description="EGF-like" evidence="14">
    <location>
        <begin position="320"/>
        <end position="356"/>
    </location>
</feature>
<dbReference type="PROSITE" id="PS50025">
    <property type="entry name" value="LAM_G_DOMAIN"/>
    <property type="match status" value="4"/>
</dbReference>
<feature type="disulfide bond" evidence="11">
    <location>
        <begin position="1947"/>
        <end position="1956"/>
    </location>
</feature>
<dbReference type="FunFam" id="2.10.25.10:FF:000591">
    <property type="entry name" value="Protein eyes shut homolog"/>
    <property type="match status" value="1"/>
</dbReference>
<keyword evidence="6" id="KW-0106">Calcium</keyword>
<dbReference type="Pfam" id="PF00054">
    <property type="entry name" value="Laminin_G_1"/>
    <property type="match status" value="1"/>
</dbReference>
<dbReference type="InterPro" id="IPR000152">
    <property type="entry name" value="EGF-type_Asp/Asn_hydroxyl_site"/>
</dbReference>
<proteinExistence type="predicted"/>
<feature type="disulfide bond" evidence="11">
    <location>
        <begin position="1154"/>
        <end position="1163"/>
    </location>
</feature>
<reference evidence="15" key="1">
    <citation type="submission" date="2025-08" db="UniProtKB">
        <authorList>
            <consortium name="Ensembl"/>
        </authorList>
    </citation>
    <scope>IDENTIFICATION</scope>
</reference>
<evidence type="ECO:0000313" key="15">
    <source>
        <dbReference type="Ensembl" id="ENSCSRP00000000215.1"/>
    </source>
</evidence>
<dbReference type="PRINTS" id="PR00010">
    <property type="entry name" value="EGFBLOOD"/>
</dbReference>
<feature type="disulfide bond" evidence="12">
    <location>
        <begin position="1893"/>
        <end position="1920"/>
    </location>
</feature>
<keyword evidence="3" id="KW-0812">Transmembrane</keyword>
<feature type="domain" description="EGF-like" evidence="14">
    <location>
        <begin position="358"/>
        <end position="393"/>
    </location>
</feature>
<evidence type="ECO:0000256" key="3">
    <source>
        <dbReference type="ARBA" id="ARBA00022692"/>
    </source>
</evidence>
<dbReference type="SUPFAM" id="SSF57184">
    <property type="entry name" value="Growth factor receptor domain"/>
    <property type="match status" value="2"/>
</dbReference>
<dbReference type="GO" id="GO:0016020">
    <property type="term" value="C:membrane"/>
    <property type="evidence" value="ECO:0007669"/>
    <property type="project" value="UniProtKB-SubCell"/>
</dbReference>
<dbReference type="InterPro" id="IPR001791">
    <property type="entry name" value="Laminin_G"/>
</dbReference>
<dbReference type="SMART" id="SM00282">
    <property type="entry name" value="LamG"/>
    <property type="match status" value="4"/>
</dbReference>
<dbReference type="GO" id="GO:0120025">
    <property type="term" value="C:plasma membrane bounded cell projection"/>
    <property type="evidence" value="ECO:0007669"/>
    <property type="project" value="UniProtKB-ARBA"/>
</dbReference>
<dbReference type="FunFam" id="2.10.25.10:FF:000279">
    <property type="entry name" value="Neurogenic locus notch 1"/>
    <property type="match status" value="1"/>
</dbReference>
<feature type="domain" description="EGF-like" evidence="14">
    <location>
        <begin position="1678"/>
        <end position="1719"/>
    </location>
</feature>
<dbReference type="InterPro" id="IPR013320">
    <property type="entry name" value="ConA-like_dom_sf"/>
</dbReference>
<dbReference type="InterPro" id="IPR013032">
    <property type="entry name" value="EGF-like_CS"/>
</dbReference>
<feature type="disulfide bond" evidence="11">
    <location>
        <begin position="465"/>
        <end position="474"/>
    </location>
</feature>
<dbReference type="FunFam" id="2.10.25.10:FF:000247">
    <property type="entry name" value="Delta/notch like EGF repeat containing"/>
    <property type="match status" value="1"/>
</dbReference>
<dbReference type="InterPro" id="IPR000742">
    <property type="entry name" value="EGF"/>
</dbReference>
<evidence type="ECO:0008006" key="17">
    <source>
        <dbReference type="Google" id="ProtNLM"/>
    </source>
</evidence>
<feature type="disulfide bond" evidence="11">
    <location>
        <begin position="346"/>
        <end position="355"/>
    </location>
</feature>
<evidence type="ECO:0000256" key="5">
    <source>
        <dbReference type="ARBA" id="ARBA00022737"/>
    </source>
</evidence>
<feature type="domain" description="EGF-like" evidence="14">
    <location>
        <begin position="1921"/>
        <end position="1957"/>
    </location>
</feature>
<keyword evidence="16" id="KW-1185">Reference proteome</keyword>
<feature type="disulfide bond" evidence="11">
    <location>
        <begin position="196"/>
        <end position="205"/>
    </location>
</feature>
<dbReference type="PROSITE" id="PS01186">
    <property type="entry name" value="EGF_2"/>
    <property type="match status" value="13"/>
</dbReference>
<dbReference type="PROSITE" id="PS00022">
    <property type="entry name" value="EGF_1"/>
    <property type="match status" value="17"/>
</dbReference>
<dbReference type="PANTHER" id="PTHR12916:SF4">
    <property type="entry name" value="UNINFLATABLE, ISOFORM C"/>
    <property type="match status" value="1"/>
</dbReference>
<feature type="domain" description="EGF-like" evidence="14">
    <location>
        <begin position="208"/>
        <end position="249"/>
    </location>
</feature>
<sequence>ININECHSSPCLHNATCEDLISGYECICLPGFAGARCETDLDECASFPCKNGATCIDQPGNYFCQCVAPFKVVEGFYCLCNPGYAGLKCDQDVDDCIINACDHNSTCMDLHLNYRCVCLPGWEGTFCEYESNECNSEPCKNNGTCTDLFNNYRCTCTAGWTGPQCTEDINECDSYPCLTGATCQESAIQGQFICICPPFYTGNFCQQRYNPCDRPYNPCINNSTCLAQVDGNPLFLCNCAPWYYGPLCELDVNECETLPCLHGGSCSNKPGGYQCVCPPGFTGIVPSLNINCCHIETCYPLHSLRSSLFCFYSGNRCEVNVDECISAPCLNDGSCIDDINFYKCHCKRGFIGINCETDVNECLPEPCLHGRCIDLVAGYQCSCETGWTGSKCEINVNECKSAPCINGGSCQDLVNAFVCICVSGYTGEFCEVDIDVCNEPALNSTLCFNGGICVDGPGRTFHCRCHTGFSGQFCEIEVNECGSSPCLHGSTCEDHINGYTCKCQHGWAGLNCEEDIDECSSNPCVHGICVQKEPSLGYTCFCKPGFIYYSQCTNTSLCPSFPSYPHSDNVQFPNSWTILETLAIAAPLLFQITDIVSYRILLTTNVANLNSSISFESNGLEVVIATGESLTIFRLASSTDVLSPQILSFAALVSAQIKSDITPLPHVAIGTSIDLMSRLLPQDKYDMTPFISCSLMTVYVYSTQASSLESHQTVSLSATDMSSVISSIPGVEIELNSYSLLSRGCLLTTASTSAPSILSRLPQEGTGEQSSVFSISVGEHWSLLNPSVALDSPVKTFISKQVTFFSSLVMHKAQMQTSLPSECLVITFSSIDQRLTNIKSQSADSLSELSQTCTTCSMTEIKPSDEFSDQVLHSKQSPFYETFWMNSMILTTSEITLSVEFTELSSSYPTKGSTVKFLTRICSMSLQELNAFSSMYSDCITIVLHKSCLVIDEEECPSSVLVLENKTMSRSGKKSFLQLIFCLSAFIDFNYAQYHGDSYLEFQGLQLKPQNNIHLEFQSYSCQGLLLYIEQSPATMGHFFIQLFIKHGTLQVPEPVYNFTGCIQVLEINNLGPLTFSNAVGRNNIDSCRLPLFTQMSTDVLAAASDMSELLKPVLPSLSSPGLPSVCQESLCHNGGTCHHIHLSSGATSFQCDCPLHFTGRFCEKDTALFFPSFNGNSYLELPSATPVAESQISLGQEPNRITTIYLTVKTTALNGTILYSDEKNFGEQFLHLYLEEGRPTVRFGCGNLENILAASVNQSVSKDVLLSITISYMLPVGSPGGYCMIKMAADGNPPVQHRVSLTYPVSQITFGSMFLGNVPAQAQVHQSAGRIQGYRGCIREFQVNNKELFIIDEALGGRNIENCNVPVCDYHPCRNGGTCTSDTENWFCECPGLYSGKLCQFTTCDENPCGNGATCFPKSSQDAVCLCPYGKSGILCNDALNISQPSFSGTDVFGYTSFLAFSAIPNISFYYEFRLKFQLANQNSAVQDNLIFFTGQKGQGLNGDDFLVLGLRNGSVVYSYNLGSGTATLISQPLDLTLSIHVIHLGRSLRAGWLKVDDHRNKSITSPGRLVGLNVFSQFYVGGYIEYTPELLPNGSKFENGFQGCIFDVEVRTGKAHRFKSPGTPEGHPNAGRSVGQCEDSPCSLIKCRNGGMCMESGSTVYCDCPTGWKGAFCTETVSVCDPEHNPPHLCRKGATCVTLPDGYTCHCPLGTTGTFCEQGITNSQLPKPLRTKNVKKEIDDASFRSNESSWMSFPSFHIRHETHIQIQFQPLSADGILFYTAQHLSPRSGDFLCISLVNRFVQLRYSLGDKIVILQSLQNVCTNGSTWHFLKAGRVGNEGYLGLDGINITQKASAGMTALDINTDFYVGGVSSLNLVNSIAIENEPIGFSGCIREIIINHRELKLTEADPKDGSNVGDCDGTVCGYKVCKNNGKCQVQNSGFSCFCPQPWTGNICEQSVYCSHNMCLHQALCIPDLILFSYSCACTLGWSGRYCDNEISFSTAKFEGNSYIKYLDPHYGKRDLRFTSVSLNFTTSQSEGLILWMGKAEDEDNDFLAVGLTNGTLKVVVNLGERISVPLIHSKHSLCCKRWHFITIAQNQTSIKVYLDEYLVLFEDIDPQRKYIALNYGGICYFGGFELGRKVNIVTSGLFSQQLVGKIKDVVLFQDSKTIQLIKAEGYNVYDGDGIS</sequence>
<name>A0A8C3RKX9_CHESE</name>
<dbReference type="FunFam" id="2.10.25.10:FF:000472">
    <property type="entry name" value="Uncharacterized protein, isoform A"/>
    <property type="match status" value="3"/>
</dbReference>
<comment type="subcellular location">
    <subcellularLocation>
        <location evidence="1">Membrane</location>
        <topology evidence="1">Single-pass membrane protein</topology>
    </subcellularLocation>
</comment>
<dbReference type="FunFam" id="2.60.120.200:FF:000190">
    <property type="entry name" value="Protein eyes shut homolog"/>
    <property type="match status" value="1"/>
</dbReference>
<dbReference type="SMART" id="SM00179">
    <property type="entry name" value="EGF_CA"/>
    <property type="match status" value="17"/>
</dbReference>
<protein>
    <recommendedName>
        <fullName evidence="17">Protein eyes shut homolog</fullName>
    </recommendedName>
</protein>
<feature type="domain" description="EGF-like" evidence="14">
    <location>
        <begin position="168"/>
        <end position="206"/>
    </location>
</feature>
<feature type="domain" description="EGF-like" evidence="14">
    <location>
        <begin position="395"/>
        <end position="431"/>
    </location>
</feature>
<feature type="disulfide bond" evidence="11">
    <location>
        <begin position="1967"/>
        <end position="1984"/>
    </location>
</feature>
<feature type="domain" description="EGF-like" evidence="14">
    <location>
        <begin position="1365"/>
        <end position="1401"/>
    </location>
</feature>
<dbReference type="PANTHER" id="PTHR12916">
    <property type="entry name" value="CYTOCHROME C OXIDASE POLYPEPTIDE VIC-2"/>
    <property type="match status" value="1"/>
</dbReference>
<dbReference type="GO" id="GO:0005112">
    <property type="term" value="F:Notch binding"/>
    <property type="evidence" value="ECO:0007669"/>
    <property type="project" value="TreeGrafter"/>
</dbReference>
<dbReference type="Pfam" id="PF00008">
    <property type="entry name" value="EGF"/>
    <property type="match status" value="12"/>
</dbReference>
<evidence type="ECO:0000256" key="8">
    <source>
        <dbReference type="ARBA" id="ARBA00023136"/>
    </source>
</evidence>
<feature type="disulfide bond" evidence="11">
    <location>
        <begin position="503"/>
        <end position="512"/>
    </location>
</feature>
<feature type="domain" description="EGF-like" evidence="14">
    <location>
        <begin position="1402"/>
        <end position="1438"/>
    </location>
</feature>
<keyword evidence="10" id="KW-0325">Glycoprotein</keyword>
<dbReference type="InterPro" id="IPR009030">
    <property type="entry name" value="Growth_fac_rcpt_cys_sf"/>
</dbReference>
<feature type="disulfide bond" evidence="11">
    <location>
        <begin position="362"/>
        <end position="372"/>
    </location>
</feature>
<feature type="domain" description="Laminin G" evidence="13">
    <location>
        <begin position="2001"/>
        <end position="2188"/>
    </location>
</feature>
<dbReference type="PROSITE" id="PS01187">
    <property type="entry name" value="EGF_CA"/>
    <property type="match status" value="5"/>
</dbReference>
<evidence type="ECO:0000256" key="7">
    <source>
        <dbReference type="ARBA" id="ARBA00022989"/>
    </source>
</evidence>
<feature type="domain" description="EGF-like" evidence="14">
    <location>
        <begin position="1640"/>
        <end position="1676"/>
    </location>
</feature>
<feature type="domain" description="Laminin G" evidence="13">
    <location>
        <begin position="1742"/>
        <end position="1920"/>
    </location>
</feature>
<feature type="disulfide bond" evidence="11">
    <location>
        <begin position="1428"/>
        <end position="1437"/>
    </location>
</feature>
<dbReference type="GO" id="GO:0007219">
    <property type="term" value="P:Notch signaling pathway"/>
    <property type="evidence" value="ECO:0007669"/>
    <property type="project" value="TreeGrafter"/>
</dbReference>
<feature type="domain" description="EGF-like" evidence="14">
    <location>
        <begin position="1123"/>
        <end position="1164"/>
    </location>
</feature>
<dbReference type="GO" id="GO:0071944">
    <property type="term" value="C:cell periphery"/>
    <property type="evidence" value="ECO:0007669"/>
    <property type="project" value="UniProtKB-ARBA"/>
</dbReference>
<feature type="disulfide bond" evidence="11">
    <location>
        <begin position="28"/>
        <end position="37"/>
    </location>
</feature>
<reference evidence="15" key="2">
    <citation type="submission" date="2025-09" db="UniProtKB">
        <authorList>
            <consortium name="Ensembl"/>
        </authorList>
    </citation>
    <scope>IDENTIFICATION</scope>
</reference>
<dbReference type="PROSITE" id="PS50026">
    <property type="entry name" value="EGF_3"/>
    <property type="match status" value="20"/>
</dbReference>
<keyword evidence="4" id="KW-0732">Signal</keyword>
<dbReference type="Ensembl" id="ENSCSRT00000000222.1">
    <property type="protein sequence ID" value="ENSCSRP00000000215.1"/>
    <property type="gene ID" value="ENSCSRG00000000133.1"/>
</dbReference>
<evidence type="ECO:0000259" key="13">
    <source>
        <dbReference type="PROSITE" id="PS50025"/>
    </source>
</evidence>
<evidence type="ECO:0000256" key="1">
    <source>
        <dbReference type="ARBA" id="ARBA00004167"/>
    </source>
</evidence>
<feature type="domain" description="EGF-like" evidence="14">
    <location>
        <begin position="515"/>
        <end position="553"/>
    </location>
</feature>
<keyword evidence="7" id="KW-1133">Transmembrane helix</keyword>
<evidence type="ECO:0000256" key="11">
    <source>
        <dbReference type="PROSITE-ProRule" id="PRU00076"/>
    </source>
</evidence>
<dbReference type="Gene3D" id="2.10.25.10">
    <property type="entry name" value="Laminin"/>
    <property type="match status" value="20"/>
</dbReference>
<dbReference type="CDD" id="cd00054">
    <property type="entry name" value="EGF_CA"/>
    <property type="match status" value="13"/>
</dbReference>
<feature type="disulfide bond" evidence="11">
    <location>
        <begin position="383"/>
        <end position="392"/>
    </location>
</feature>
<dbReference type="Pfam" id="PF02210">
    <property type="entry name" value="Laminin_G_2"/>
    <property type="match status" value="3"/>
</dbReference>
<feature type="domain" description="Laminin G" evidence="13">
    <location>
        <begin position="1449"/>
        <end position="1639"/>
    </location>
</feature>
<feature type="disulfide bond" evidence="11">
    <location>
        <begin position="118"/>
        <end position="127"/>
    </location>
</feature>
<keyword evidence="5" id="KW-0677">Repeat</keyword>
<feature type="disulfide bond" evidence="11">
    <location>
        <begin position="1666"/>
        <end position="1675"/>
    </location>
</feature>
<evidence type="ECO:0000256" key="6">
    <source>
        <dbReference type="ARBA" id="ARBA00022837"/>
    </source>
</evidence>
<feature type="disulfide bond" evidence="11">
    <location>
        <begin position="519"/>
        <end position="529"/>
    </location>
</feature>
<feature type="domain" description="EGF-like" evidence="14">
    <location>
        <begin position="40"/>
        <end position="79"/>
    </location>
</feature>
<feature type="disulfide bond" evidence="11">
    <location>
        <begin position="1986"/>
        <end position="1995"/>
    </location>
</feature>
<feature type="disulfide bond" evidence="11">
    <location>
        <begin position="156"/>
        <end position="165"/>
    </location>
</feature>
<dbReference type="GO" id="GO:0048589">
    <property type="term" value="P:developmental growth"/>
    <property type="evidence" value="ECO:0007669"/>
    <property type="project" value="UniProtKB-ARBA"/>
</dbReference>
<feature type="domain" description="EGF-like" evidence="14">
    <location>
        <begin position="92"/>
        <end position="128"/>
    </location>
</feature>
<accession>A0A8C3RKX9</accession>
<organism evidence="15 16">
    <name type="scientific">Chelydra serpentina</name>
    <name type="common">Snapping turtle</name>
    <name type="synonym">Testudo serpentina</name>
    <dbReference type="NCBI Taxonomy" id="8475"/>
    <lineage>
        <taxon>Eukaryota</taxon>
        <taxon>Metazoa</taxon>
        <taxon>Chordata</taxon>
        <taxon>Craniata</taxon>
        <taxon>Vertebrata</taxon>
        <taxon>Euteleostomi</taxon>
        <taxon>Archelosauria</taxon>
        <taxon>Testudinata</taxon>
        <taxon>Testudines</taxon>
        <taxon>Cryptodira</taxon>
        <taxon>Durocryptodira</taxon>
        <taxon>Americhelydia</taxon>
        <taxon>Chelydroidea</taxon>
        <taxon>Chelydridae</taxon>
        <taxon>Chelydra</taxon>
    </lineage>
</organism>
<comment type="caution">
    <text evidence="11">Lacks conserved residue(s) required for the propagation of feature annotation.</text>
</comment>
<keyword evidence="2 11" id="KW-0245">EGF-like domain</keyword>
<dbReference type="CDD" id="cd00110">
    <property type="entry name" value="LamG"/>
    <property type="match status" value="4"/>
</dbReference>
<feature type="domain" description="EGF-like" evidence="14">
    <location>
        <begin position="433"/>
        <end position="475"/>
    </location>
</feature>
<dbReference type="Proteomes" id="UP000694403">
    <property type="component" value="Unplaced"/>
</dbReference>
<feature type="domain" description="EGF-like" evidence="14">
    <location>
        <begin position="1958"/>
        <end position="1996"/>
    </location>
</feature>
<dbReference type="FunFam" id="2.60.120.200:FF:000183">
    <property type="entry name" value="Protein eyes shut homolog"/>
    <property type="match status" value="1"/>
</dbReference>
<dbReference type="SUPFAM" id="SSF49899">
    <property type="entry name" value="Concanavalin A-like lectins/glucanases"/>
    <property type="match status" value="5"/>
</dbReference>
<keyword evidence="9 11" id="KW-1015">Disulfide bond</keyword>
<dbReference type="FunFam" id="2.10.25.10:FF:000122">
    <property type="entry name" value="Protein crumbs homolog 2"/>
    <property type="match status" value="1"/>
</dbReference>
<dbReference type="GO" id="GO:0007399">
    <property type="term" value="P:nervous system development"/>
    <property type="evidence" value="ECO:0007669"/>
    <property type="project" value="UniProtKB-ARBA"/>
</dbReference>
<dbReference type="FunFam" id="2.60.120.200:FF:000210">
    <property type="entry name" value="Protein eyes shut homolog"/>
    <property type="match status" value="1"/>
</dbReference>
<evidence type="ECO:0000256" key="10">
    <source>
        <dbReference type="ARBA" id="ARBA00023180"/>
    </source>
</evidence>
<evidence type="ECO:0000313" key="16">
    <source>
        <dbReference type="Proteomes" id="UP000694403"/>
    </source>
</evidence>
<dbReference type="Pfam" id="PF12661">
    <property type="entry name" value="hEGF"/>
    <property type="match status" value="1"/>
</dbReference>
<dbReference type="InterPro" id="IPR018097">
    <property type="entry name" value="EGF_Ca-bd_CS"/>
</dbReference>
<dbReference type="InterPro" id="IPR001881">
    <property type="entry name" value="EGF-like_Ca-bd_dom"/>
</dbReference>
<dbReference type="GO" id="GO:0005509">
    <property type="term" value="F:calcium ion binding"/>
    <property type="evidence" value="ECO:0007669"/>
    <property type="project" value="InterPro"/>
</dbReference>
<evidence type="ECO:0000256" key="9">
    <source>
        <dbReference type="ARBA" id="ARBA00023157"/>
    </source>
</evidence>
<dbReference type="FunFam" id="2.10.25.10:FF:000722">
    <property type="entry name" value="Protein eyes shut homolog"/>
    <property type="match status" value="1"/>
</dbReference>
<evidence type="ECO:0000259" key="14">
    <source>
        <dbReference type="PROSITE" id="PS50026"/>
    </source>
</evidence>
<feature type="disulfide bond" evidence="11">
    <location>
        <begin position="239"/>
        <end position="248"/>
    </location>
</feature>
<feature type="disulfide bond" evidence="11">
    <location>
        <begin position="1709"/>
        <end position="1718"/>
    </location>
</feature>
<dbReference type="FunFam" id="2.10.25.10:FF:000143">
    <property type="entry name" value="Protein crumbs 1"/>
    <property type="match status" value="1"/>
</dbReference>
<evidence type="ECO:0000256" key="4">
    <source>
        <dbReference type="ARBA" id="ARBA00022729"/>
    </source>
</evidence>
<dbReference type="Gene3D" id="2.60.120.200">
    <property type="match status" value="5"/>
</dbReference>
<dbReference type="SUPFAM" id="SSF57196">
    <property type="entry name" value="EGF/Laminin"/>
    <property type="match status" value="11"/>
</dbReference>
<feature type="disulfide bond" evidence="11">
    <location>
        <begin position="421"/>
        <end position="430"/>
    </location>
</feature>
<evidence type="ECO:0000256" key="12">
    <source>
        <dbReference type="PROSITE-ProRule" id="PRU00122"/>
    </source>
</evidence>
<feature type="domain" description="EGF-like" evidence="14">
    <location>
        <begin position="2"/>
        <end position="38"/>
    </location>
</feature>
<evidence type="ECO:0000256" key="2">
    <source>
        <dbReference type="ARBA" id="ARBA00022536"/>
    </source>
</evidence>
<dbReference type="SMART" id="SM00181">
    <property type="entry name" value="EGF"/>
    <property type="match status" value="20"/>
</dbReference>
<feature type="domain" description="Laminin G" evidence="13">
    <location>
        <begin position="1169"/>
        <end position="1369"/>
    </location>
</feature>
<feature type="domain" description="EGF-like" evidence="14">
    <location>
        <begin position="130"/>
        <end position="166"/>
    </location>
</feature>
<feature type="disulfide bond" evidence="11">
    <location>
        <begin position="1391"/>
        <end position="1400"/>
    </location>
</feature>
<feature type="disulfide bond" evidence="11">
    <location>
        <begin position="177"/>
        <end position="194"/>
    </location>
</feature>
<dbReference type="PROSITE" id="PS00010">
    <property type="entry name" value="ASX_HYDROXYL"/>
    <property type="match status" value="9"/>
</dbReference>
<feature type="domain" description="EGF-like" evidence="14">
    <location>
        <begin position="477"/>
        <end position="513"/>
    </location>
</feature>
<feature type="domain" description="EGF-like" evidence="14">
    <location>
        <begin position="251"/>
        <end position="287"/>
    </location>
</feature>
<dbReference type="FunFam" id="2.10.25.10:FF:000508">
    <property type="entry name" value="Eyes shut homolog"/>
    <property type="match status" value="1"/>
</dbReference>
<keyword evidence="8" id="KW-0472">Membrane</keyword>